<keyword evidence="4" id="KW-0349">Heme</keyword>
<comment type="cofactor">
    <cofactor evidence="1">
        <name>heme b</name>
        <dbReference type="ChEBI" id="CHEBI:60344"/>
    </cofactor>
</comment>
<feature type="transmembrane region" description="Helical" evidence="12">
    <location>
        <begin position="120"/>
        <end position="139"/>
    </location>
</feature>
<dbReference type="PANTHER" id="PTHR15422:SF43">
    <property type="entry name" value="ASCORBATE FERRIREDUCTASE (TRANSMEMBRANE)"/>
    <property type="match status" value="1"/>
</dbReference>
<feature type="transmembrane region" description="Helical" evidence="12">
    <location>
        <begin position="192"/>
        <end position="214"/>
    </location>
</feature>
<evidence type="ECO:0000256" key="10">
    <source>
        <dbReference type="ARBA" id="ARBA00023136"/>
    </source>
</evidence>
<dbReference type="Pfam" id="PF03188">
    <property type="entry name" value="Cytochrom_B561"/>
    <property type="match status" value="1"/>
</dbReference>
<evidence type="ECO:0000256" key="6">
    <source>
        <dbReference type="ARBA" id="ARBA00022723"/>
    </source>
</evidence>
<dbReference type="Gene3D" id="1.20.120.1770">
    <property type="match status" value="1"/>
</dbReference>
<evidence type="ECO:0000256" key="1">
    <source>
        <dbReference type="ARBA" id="ARBA00001970"/>
    </source>
</evidence>
<dbReference type="Proteomes" id="UP001154078">
    <property type="component" value="Chromosome 2"/>
</dbReference>
<feature type="transmembrane region" description="Helical" evidence="12">
    <location>
        <begin position="160"/>
        <end position="180"/>
    </location>
</feature>
<dbReference type="GO" id="GO:0140571">
    <property type="term" value="F:transmembrane ascorbate ferrireductase activity"/>
    <property type="evidence" value="ECO:0007669"/>
    <property type="project" value="UniProtKB-EC"/>
</dbReference>
<evidence type="ECO:0000256" key="2">
    <source>
        <dbReference type="ARBA" id="ARBA00004141"/>
    </source>
</evidence>
<evidence type="ECO:0000313" key="14">
    <source>
        <dbReference type="EMBL" id="CAH0551309.1"/>
    </source>
</evidence>
<keyword evidence="15" id="KW-1185">Reference proteome</keyword>
<evidence type="ECO:0000256" key="4">
    <source>
        <dbReference type="ARBA" id="ARBA00022617"/>
    </source>
</evidence>
<gene>
    <name evidence="14" type="ORF">MELIAE_LOCUS3952</name>
</gene>
<keyword evidence="10 12" id="KW-0472">Membrane</keyword>
<keyword evidence="7" id="KW-0249">Electron transport</keyword>
<name>A0A9P0AWS3_BRAAE</name>
<dbReference type="GO" id="GO:0016020">
    <property type="term" value="C:membrane"/>
    <property type="evidence" value="ECO:0007669"/>
    <property type="project" value="UniProtKB-SubCell"/>
</dbReference>
<dbReference type="AlphaFoldDB" id="A0A9P0AWS3"/>
<comment type="subcellular location">
    <subcellularLocation>
        <location evidence="2">Membrane</location>
        <topology evidence="2">Multi-pass membrane protein</topology>
    </subcellularLocation>
</comment>
<evidence type="ECO:0000256" key="8">
    <source>
        <dbReference type="ARBA" id="ARBA00022989"/>
    </source>
</evidence>
<dbReference type="GO" id="GO:0140575">
    <property type="term" value="F:transmembrane monodehydroascorbate reductase activity"/>
    <property type="evidence" value="ECO:0007669"/>
    <property type="project" value="InterPro"/>
</dbReference>
<dbReference type="EC" id="7.2.1.3" evidence="11"/>
<keyword evidence="3" id="KW-0813">Transport</keyword>
<keyword evidence="9" id="KW-0408">Iron</keyword>
<feature type="domain" description="Cytochrome b561" evidence="13">
    <location>
        <begin position="17"/>
        <end position="216"/>
    </location>
</feature>
<dbReference type="InterPro" id="IPR045150">
    <property type="entry name" value="CYB561D1/2"/>
</dbReference>
<dbReference type="InterPro" id="IPR006593">
    <property type="entry name" value="Cyt_b561/ferric_Rdtase_TM"/>
</dbReference>
<evidence type="ECO:0000259" key="13">
    <source>
        <dbReference type="PROSITE" id="PS50939"/>
    </source>
</evidence>
<feature type="transmembrane region" description="Helical" evidence="12">
    <location>
        <begin position="44"/>
        <end position="67"/>
    </location>
</feature>
<proteinExistence type="predicted"/>
<accession>A0A9P0AWS3</accession>
<evidence type="ECO:0000256" key="7">
    <source>
        <dbReference type="ARBA" id="ARBA00022982"/>
    </source>
</evidence>
<feature type="transmembrane region" description="Helical" evidence="12">
    <location>
        <begin position="88"/>
        <end position="108"/>
    </location>
</feature>
<feature type="transmembrane region" description="Helical" evidence="12">
    <location>
        <begin position="20"/>
        <end position="38"/>
    </location>
</feature>
<reference evidence="14" key="1">
    <citation type="submission" date="2021-12" db="EMBL/GenBank/DDBJ databases">
        <authorList>
            <person name="King R."/>
        </authorList>
    </citation>
    <scope>NUCLEOTIDE SEQUENCE</scope>
</reference>
<keyword evidence="6" id="KW-0479">Metal-binding</keyword>
<dbReference type="PROSITE" id="PS50939">
    <property type="entry name" value="CYTOCHROME_B561"/>
    <property type="match status" value="1"/>
</dbReference>
<keyword evidence="8 12" id="KW-1133">Transmembrane helix</keyword>
<evidence type="ECO:0000256" key="11">
    <source>
        <dbReference type="ARBA" id="ARBA00024225"/>
    </source>
</evidence>
<dbReference type="GO" id="GO:0046872">
    <property type="term" value="F:metal ion binding"/>
    <property type="evidence" value="ECO:0007669"/>
    <property type="project" value="UniProtKB-KW"/>
</dbReference>
<evidence type="ECO:0000256" key="9">
    <source>
        <dbReference type="ARBA" id="ARBA00023004"/>
    </source>
</evidence>
<dbReference type="PANTHER" id="PTHR15422">
    <property type="entry name" value="OS05G0565100 PROTEIN"/>
    <property type="match status" value="1"/>
</dbReference>
<protein>
    <recommendedName>
        <fullName evidence="11">ascorbate ferrireductase (transmembrane)</fullName>
        <ecNumber evidence="11">7.2.1.3</ecNumber>
    </recommendedName>
</protein>
<sequence>MKPDEVEDFKITLIRFLLNYFTRFSLAGIAVYVCWIPIQNYNYWFSWHVILCTFAYVPLMAEAIMLFTGDEIWITQLSKDTKNKIHGILIAVASVFTIIGSFVCFFNIQPGYHLYTAHGITGLISMLLIFVSLGLGWAAQYLKDPPGIIYPIHIKLSHNVIGMLAYLFGLMSLCFGYYTRWFVYFTTVESRAVALVFTIIASAWTLNGAIVSGYNQINTFFN</sequence>
<evidence type="ECO:0000256" key="12">
    <source>
        <dbReference type="SAM" id="Phobius"/>
    </source>
</evidence>
<evidence type="ECO:0000256" key="5">
    <source>
        <dbReference type="ARBA" id="ARBA00022692"/>
    </source>
</evidence>
<organism evidence="14 15">
    <name type="scientific">Brassicogethes aeneus</name>
    <name type="common">Rape pollen beetle</name>
    <name type="synonym">Meligethes aeneus</name>
    <dbReference type="NCBI Taxonomy" id="1431903"/>
    <lineage>
        <taxon>Eukaryota</taxon>
        <taxon>Metazoa</taxon>
        <taxon>Ecdysozoa</taxon>
        <taxon>Arthropoda</taxon>
        <taxon>Hexapoda</taxon>
        <taxon>Insecta</taxon>
        <taxon>Pterygota</taxon>
        <taxon>Neoptera</taxon>
        <taxon>Endopterygota</taxon>
        <taxon>Coleoptera</taxon>
        <taxon>Polyphaga</taxon>
        <taxon>Cucujiformia</taxon>
        <taxon>Nitidulidae</taxon>
        <taxon>Meligethinae</taxon>
        <taxon>Brassicogethes</taxon>
    </lineage>
</organism>
<dbReference type="SMART" id="SM00665">
    <property type="entry name" value="B561"/>
    <property type="match status" value="1"/>
</dbReference>
<evidence type="ECO:0000313" key="15">
    <source>
        <dbReference type="Proteomes" id="UP001154078"/>
    </source>
</evidence>
<evidence type="ECO:0000256" key="3">
    <source>
        <dbReference type="ARBA" id="ARBA00022448"/>
    </source>
</evidence>
<dbReference type="EMBL" id="OV121133">
    <property type="protein sequence ID" value="CAH0551309.1"/>
    <property type="molecule type" value="Genomic_DNA"/>
</dbReference>
<dbReference type="OrthoDB" id="432881at2759"/>
<keyword evidence="5 12" id="KW-0812">Transmembrane</keyword>